<dbReference type="Pfam" id="PF00122">
    <property type="entry name" value="E1-E2_ATPase"/>
    <property type="match status" value="1"/>
</dbReference>
<comment type="cofactor">
    <cofactor evidence="1">
        <name>Mg(2+)</name>
        <dbReference type="ChEBI" id="CHEBI:18420"/>
    </cofactor>
</comment>
<dbReference type="RefSeq" id="XP_062654438.1">
    <property type="nucleotide sequence ID" value="XM_062806943.1"/>
</dbReference>
<dbReference type="EC" id="7.2.2.3" evidence="19"/>
<dbReference type="SMART" id="SM00831">
    <property type="entry name" value="Cation_ATPase_N"/>
    <property type="match status" value="1"/>
</dbReference>
<dbReference type="GO" id="GO:0016887">
    <property type="term" value="F:ATP hydrolysis activity"/>
    <property type="evidence" value="ECO:0007669"/>
    <property type="project" value="InterPro"/>
</dbReference>
<feature type="region of interest" description="Disordered" evidence="22">
    <location>
        <begin position="420"/>
        <end position="455"/>
    </location>
</feature>
<dbReference type="GO" id="GO:0005524">
    <property type="term" value="F:ATP binding"/>
    <property type="evidence" value="ECO:0007669"/>
    <property type="project" value="UniProtKB-KW"/>
</dbReference>
<dbReference type="GO" id="GO:0006813">
    <property type="term" value="P:potassium ion transport"/>
    <property type="evidence" value="ECO:0007669"/>
    <property type="project" value="UniProtKB-KW"/>
</dbReference>
<evidence type="ECO:0000256" key="15">
    <source>
        <dbReference type="ARBA" id="ARBA00023065"/>
    </source>
</evidence>
<dbReference type="FunFam" id="3.40.50.1000:FF:000047">
    <property type="entry name" value="Sodium P-type ATPase"/>
    <property type="match status" value="1"/>
</dbReference>
<reference evidence="25" key="1">
    <citation type="journal article" date="2023" name="Mol. Phylogenet. Evol.">
        <title>Genome-scale phylogeny and comparative genomics of the fungal order Sordariales.</title>
        <authorList>
            <person name="Hensen N."/>
            <person name="Bonometti L."/>
            <person name="Westerberg I."/>
            <person name="Brannstrom I.O."/>
            <person name="Guillou S."/>
            <person name="Cros-Aarteil S."/>
            <person name="Calhoun S."/>
            <person name="Haridas S."/>
            <person name="Kuo A."/>
            <person name="Mondo S."/>
            <person name="Pangilinan J."/>
            <person name="Riley R."/>
            <person name="LaButti K."/>
            <person name="Andreopoulos B."/>
            <person name="Lipzen A."/>
            <person name="Chen C."/>
            <person name="Yan M."/>
            <person name="Daum C."/>
            <person name="Ng V."/>
            <person name="Clum A."/>
            <person name="Steindorff A."/>
            <person name="Ohm R.A."/>
            <person name="Martin F."/>
            <person name="Silar P."/>
            <person name="Natvig D.O."/>
            <person name="Lalanne C."/>
            <person name="Gautier V."/>
            <person name="Ament-Velasquez S.L."/>
            <person name="Kruys A."/>
            <person name="Hutchinson M.I."/>
            <person name="Powell A.J."/>
            <person name="Barry K."/>
            <person name="Miller A.N."/>
            <person name="Grigoriev I.V."/>
            <person name="Debuchy R."/>
            <person name="Gladieux P."/>
            <person name="Hiltunen Thoren M."/>
            <person name="Johannesson H."/>
        </authorList>
    </citation>
    <scope>NUCLEOTIDE SEQUENCE</scope>
    <source>
        <strain evidence="25">CBS 168.71</strain>
    </source>
</reference>
<comment type="caution">
    <text evidence="25">The sequence shown here is derived from an EMBL/GenBank/DDBJ whole genome shotgun (WGS) entry which is preliminary data.</text>
</comment>
<evidence type="ECO:0000256" key="17">
    <source>
        <dbReference type="ARBA" id="ARBA00023201"/>
    </source>
</evidence>
<evidence type="ECO:0000256" key="11">
    <source>
        <dbReference type="ARBA" id="ARBA00022958"/>
    </source>
</evidence>
<dbReference type="InterPro" id="IPR004014">
    <property type="entry name" value="ATPase_P-typ_cation-transptr_N"/>
</dbReference>
<keyword evidence="9" id="KW-0067">ATP-binding</keyword>
<evidence type="ECO:0000256" key="10">
    <source>
        <dbReference type="ARBA" id="ARBA00022842"/>
    </source>
</evidence>
<dbReference type="Proteomes" id="UP001278766">
    <property type="component" value="Unassembled WGS sequence"/>
</dbReference>
<dbReference type="FunFam" id="1.20.1110.10:FF:000020">
    <property type="entry name" value="Sodium ion P-type ATPase"/>
    <property type="match status" value="1"/>
</dbReference>
<reference evidence="25" key="2">
    <citation type="submission" date="2023-06" db="EMBL/GenBank/DDBJ databases">
        <authorList>
            <consortium name="Lawrence Berkeley National Laboratory"/>
            <person name="Haridas S."/>
            <person name="Hensen N."/>
            <person name="Bonometti L."/>
            <person name="Westerberg I."/>
            <person name="Brannstrom I.O."/>
            <person name="Guillou S."/>
            <person name="Cros-Aarteil S."/>
            <person name="Calhoun S."/>
            <person name="Kuo A."/>
            <person name="Mondo S."/>
            <person name="Pangilinan J."/>
            <person name="Riley R."/>
            <person name="Labutti K."/>
            <person name="Andreopoulos B."/>
            <person name="Lipzen A."/>
            <person name="Chen C."/>
            <person name="Yanf M."/>
            <person name="Daum C."/>
            <person name="Ng V."/>
            <person name="Clum A."/>
            <person name="Steindorff A."/>
            <person name="Ohm R."/>
            <person name="Martin F."/>
            <person name="Silar P."/>
            <person name="Natvig D."/>
            <person name="Lalanne C."/>
            <person name="Gautier V."/>
            <person name="Ament-Velasquez S.L."/>
            <person name="Kruys A."/>
            <person name="Hutchinson M.I."/>
            <person name="Powell A.J."/>
            <person name="Barry K."/>
            <person name="Miller A.N."/>
            <person name="Grigoriev I.V."/>
            <person name="Debuchy R."/>
            <person name="Gladieux P."/>
            <person name="Thoren M.H."/>
            <person name="Johannesson H."/>
        </authorList>
    </citation>
    <scope>NUCLEOTIDE SEQUENCE</scope>
    <source>
        <strain evidence="25">CBS 168.71</strain>
    </source>
</reference>
<evidence type="ECO:0000256" key="22">
    <source>
        <dbReference type="SAM" id="MobiDB-lite"/>
    </source>
</evidence>
<dbReference type="Pfam" id="PF00689">
    <property type="entry name" value="Cation_ATPase_C"/>
    <property type="match status" value="1"/>
</dbReference>
<dbReference type="Gene3D" id="1.20.1110.10">
    <property type="entry name" value="Calcium-transporting ATPase, transmembrane domain"/>
    <property type="match status" value="2"/>
</dbReference>
<keyword evidence="16 23" id="KW-0472">Membrane</keyword>
<dbReference type="CDD" id="cd02086">
    <property type="entry name" value="P-type_ATPase_Na_ENA"/>
    <property type="match status" value="1"/>
</dbReference>
<keyword evidence="8" id="KW-0547">Nucleotide-binding</keyword>
<evidence type="ECO:0000256" key="1">
    <source>
        <dbReference type="ARBA" id="ARBA00001946"/>
    </source>
</evidence>
<dbReference type="Gene3D" id="3.40.50.1000">
    <property type="entry name" value="HAD superfamily/HAD-like"/>
    <property type="match status" value="1"/>
</dbReference>
<evidence type="ECO:0000256" key="18">
    <source>
        <dbReference type="ARBA" id="ARBA00035017"/>
    </source>
</evidence>
<name>A0AAE0H6W0_9PEZI</name>
<feature type="transmembrane region" description="Helical" evidence="23">
    <location>
        <begin position="888"/>
        <end position="915"/>
    </location>
</feature>
<evidence type="ECO:0000256" key="3">
    <source>
        <dbReference type="ARBA" id="ARBA00022448"/>
    </source>
</evidence>
<dbReference type="SFLD" id="SFLDF00027">
    <property type="entry name" value="p-type_atpase"/>
    <property type="match status" value="1"/>
</dbReference>
<evidence type="ECO:0000256" key="23">
    <source>
        <dbReference type="SAM" id="Phobius"/>
    </source>
</evidence>
<feature type="transmembrane region" description="Helical" evidence="23">
    <location>
        <begin position="103"/>
        <end position="122"/>
    </location>
</feature>
<dbReference type="PANTHER" id="PTHR42861">
    <property type="entry name" value="CALCIUM-TRANSPORTING ATPASE"/>
    <property type="match status" value="1"/>
</dbReference>
<evidence type="ECO:0000256" key="19">
    <source>
        <dbReference type="ARBA" id="ARBA00035029"/>
    </source>
</evidence>
<dbReference type="SUPFAM" id="SSF81665">
    <property type="entry name" value="Calcium ATPase, transmembrane domain M"/>
    <property type="match status" value="1"/>
</dbReference>
<comment type="subcellular location">
    <subcellularLocation>
        <location evidence="2">Cell membrane</location>
        <topology evidence="2">Multi-pass membrane protein</topology>
    </subcellularLocation>
</comment>
<evidence type="ECO:0000256" key="4">
    <source>
        <dbReference type="ARBA" id="ARBA00022475"/>
    </source>
</evidence>
<comment type="catalytic activity">
    <reaction evidence="20">
        <text>K(+)(in) + ATP + H2O = K(+)(out) + ADP + phosphate + H(+)</text>
        <dbReference type="Rhea" id="RHEA:75815"/>
        <dbReference type="ChEBI" id="CHEBI:15377"/>
        <dbReference type="ChEBI" id="CHEBI:15378"/>
        <dbReference type="ChEBI" id="CHEBI:29103"/>
        <dbReference type="ChEBI" id="CHEBI:30616"/>
        <dbReference type="ChEBI" id="CHEBI:43474"/>
        <dbReference type="ChEBI" id="CHEBI:456216"/>
    </reaction>
</comment>
<evidence type="ECO:0000259" key="24">
    <source>
        <dbReference type="SMART" id="SM00831"/>
    </source>
</evidence>
<keyword evidence="6 23" id="KW-0812">Transmembrane</keyword>
<feature type="transmembrane region" description="Helical" evidence="23">
    <location>
        <begin position="847"/>
        <end position="868"/>
    </location>
</feature>
<feature type="transmembrane region" description="Helical" evidence="23">
    <location>
        <begin position="935"/>
        <end position="957"/>
    </location>
</feature>
<dbReference type="FunFam" id="1.20.1110.10:FF:000015">
    <property type="entry name" value="Sodium ion P-type ATPase"/>
    <property type="match status" value="1"/>
</dbReference>
<evidence type="ECO:0000256" key="6">
    <source>
        <dbReference type="ARBA" id="ARBA00022692"/>
    </source>
</evidence>
<dbReference type="SFLD" id="SFLDG00002">
    <property type="entry name" value="C1.7:_P-type_atpase_like"/>
    <property type="match status" value="1"/>
</dbReference>
<dbReference type="InterPro" id="IPR018303">
    <property type="entry name" value="ATPase_P-typ_P_site"/>
</dbReference>
<dbReference type="InterPro" id="IPR023214">
    <property type="entry name" value="HAD_sf"/>
</dbReference>
<dbReference type="InterPro" id="IPR008250">
    <property type="entry name" value="ATPase_P-typ_transduc_dom_A_sf"/>
</dbReference>
<evidence type="ECO:0000256" key="14">
    <source>
        <dbReference type="ARBA" id="ARBA00023053"/>
    </source>
</evidence>
<dbReference type="GO" id="GO:0008554">
    <property type="term" value="F:P-type sodium transporter activity"/>
    <property type="evidence" value="ECO:0007669"/>
    <property type="project" value="UniProtKB-EC"/>
</dbReference>
<evidence type="ECO:0000256" key="21">
    <source>
        <dbReference type="ARBA" id="ARBA00049499"/>
    </source>
</evidence>
<dbReference type="GO" id="GO:0005886">
    <property type="term" value="C:plasma membrane"/>
    <property type="evidence" value="ECO:0007669"/>
    <property type="project" value="UniProtKB-SubCell"/>
</dbReference>
<feature type="transmembrane region" description="Helical" evidence="23">
    <location>
        <begin position="1019"/>
        <end position="1041"/>
    </location>
</feature>
<accession>A0AAE0H6W0</accession>
<keyword evidence="17" id="KW-0739">Sodium transport</keyword>
<comment type="similarity">
    <text evidence="18">Belongs to the cation transport ATPase (P-type) (TC 3.A.3) family. Type IID subfamily.</text>
</comment>
<dbReference type="Gene3D" id="2.70.150.10">
    <property type="entry name" value="Calcium-transporting ATPase, cytoplasmic transduction domain A"/>
    <property type="match status" value="1"/>
</dbReference>
<dbReference type="Pfam" id="PF00690">
    <property type="entry name" value="Cation_ATPase_N"/>
    <property type="match status" value="1"/>
</dbReference>
<dbReference type="Gene3D" id="3.40.1110.10">
    <property type="entry name" value="Calcium-transporting ATPase, cytoplasmic domain N"/>
    <property type="match status" value="1"/>
</dbReference>
<dbReference type="GeneID" id="87843891"/>
<keyword evidence="4" id="KW-1003">Cell membrane</keyword>
<keyword evidence="3" id="KW-0813">Transport</keyword>
<keyword evidence="12" id="KW-1278">Translocase</keyword>
<keyword evidence="5" id="KW-0633">Potassium transport</keyword>
<keyword evidence="7" id="KW-0479">Metal-binding</keyword>
<feature type="transmembrane region" description="Helical" evidence="23">
    <location>
        <begin position="810"/>
        <end position="831"/>
    </location>
</feature>
<organism evidence="25 26">
    <name type="scientific">Chaetomium fimeti</name>
    <dbReference type="NCBI Taxonomy" id="1854472"/>
    <lineage>
        <taxon>Eukaryota</taxon>
        <taxon>Fungi</taxon>
        <taxon>Dikarya</taxon>
        <taxon>Ascomycota</taxon>
        <taxon>Pezizomycotina</taxon>
        <taxon>Sordariomycetes</taxon>
        <taxon>Sordariomycetidae</taxon>
        <taxon>Sordariales</taxon>
        <taxon>Chaetomiaceae</taxon>
        <taxon>Chaetomium</taxon>
    </lineage>
</organism>
<dbReference type="SUPFAM" id="SSF56784">
    <property type="entry name" value="HAD-like"/>
    <property type="match status" value="1"/>
</dbReference>
<keyword evidence="26" id="KW-1185">Reference proteome</keyword>
<dbReference type="SUPFAM" id="SSF81653">
    <property type="entry name" value="Calcium ATPase, transduction domain A"/>
    <property type="match status" value="1"/>
</dbReference>
<evidence type="ECO:0000256" key="7">
    <source>
        <dbReference type="ARBA" id="ARBA00022723"/>
    </source>
</evidence>
<evidence type="ECO:0000313" key="25">
    <source>
        <dbReference type="EMBL" id="KAK3290924.1"/>
    </source>
</evidence>
<keyword evidence="10" id="KW-0460">Magnesium</keyword>
<keyword evidence="15" id="KW-0406">Ion transport</keyword>
<sequence length="1087" mass="118642">MGASNDGQPAPAHVSGQSNRPTSRPAHALTYEQLATELNADVLSGLTANEAKTRLEQFGRNDLGEEEGVQPLKIVVAQIANAMTLVLILAMAVSFGIQSWIEGGVVAAVILLNVVVGFFQEYSAEKTMDSLRSLSSPTATVVRNGEAMVVPSGEVVPGDLIEVKMGDTIPADIRLIEAKNFETDEALLTGESLPVRKREHATFEDNTGPGDRLNVAYSSSTVTKGRAKGIVFATATFTEIGAIASALNQKERRVRPVKRKENGKAGPHRYLEAYTLTLGDALGRFLGVNVGTPLQRKLSKLAMLLFGVAVVCAIIVLGANRFHTSQAVIIYAVATGLSMIPASLVVVLTITMAAGTKRMVQRHVIVRNLKSLEALGAVTDICSDKTGTLTQGKMVARGAWVPGIGTYTVELTSSEPFNPTQGDIRFEAREPTDINFGPRSDKEEEGASEKAPVSAPADLLASSKSRLQEFLTVASLANVATVFEKEGAWVARGDPTEIAIQVFASRFGKNRLDVMKETGGNTPEWLEVAEFPFDSDVKRMSVIMKHNTTGEHFGFTKGAVERVIRVCTKYCTDDVPKGEVAEAEMTEEFREQILANMEVFAGLGLRVLALASRKLDPGMNASEDTDRNEIEKDLTFLGLIGLYDPPRPESAPAVRECHEAGISVHMLTGDHPETAKAIAIEVGILPKAMNRVSADIASAMVMTASAFDALSDDEVDGLPVLPLVIARCAPSTKVRMIDALHRRKRFVAMTGDGVNDSPSLRRADVGIAMGQAGSDVAKDASDIVLTDDNFASIVAAIEEGRRIFDNIQKFVLHVLAENLAQAGTLLVGLAFKDASSLSVFPLAPVEIVWIIMITSGLPDMGLGFERAVPDIMRRPPHSLKMGIFTFEFLVDMVVYGLWVATLCLASFVLRVYAWGNGNLGEYCNDGYSEQCDTVFRARATTFACLTWFSLFLAWEVVDMRRSFFRMQPGSKLYFTQWFHDVWRNKFLFWAILFGFVSLFPTLYIPVINHAVFKHTGISWEWGIVFVAAGLFFAGVEAWKWAKRVFFRRRARKSTGRAWKDLDIEERVFGEYLSGYESSEVAAANGRD</sequence>
<dbReference type="AlphaFoldDB" id="A0AAE0H6W0"/>
<dbReference type="InterPro" id="IPR001757">
    <property type="entry name" value="P_typ_ATPase"/>
</dbReference>
<evidence type="ECO:0000313" key="26">
    <source>
        <dbReference type="Proteomes" id="UP001278766"/>
    </source>
</evidence>
<feature type="region of interest" description="Disordered" evidence="22">
    <location>
        <begin position="1"/>
        <end position="24"/>
    </location>
</feature>
<dbReference type="PROSITE" id="PS00154">
    <property type="entry name" value="ATPASE_E1_E2"/>
    <property type="match status" value="1"/>
</dbReference>
<dbReference type="PRINTS" id="PR00119">
    <property type="entry name" value="CATATPASE"/>
</dbReference>
<feature type="transmembrane region" description="Helical" evidence="23">
    <location>
        <begin position="328"/>
        <end position="353"/>
    </location>
</feature>
<dbReference type="InterPro" id="IPR036412">
    <property type="entry name" value="HAD-like_sf"/>
</dbReference>
<dbReference type="InterPro" id="IPR006068">
    <property type="entry name" value="ATPase_P-typ_cation-transptr_C"/>
</dbReference>
<dbReference type="GO" id="GO:0046872">
    <property type="term" value="F:metal ion binding"/>
    <property type="evidence" value="ECO:0007669"/>
    <property type="project" value="UniProtKB-KW"/>
</dbReference>
<feature type="transmembrane region" description="Helical" evidence="23">
    <location>
        <begin position="986"/>
        <end position="1007"/>
    </location>
</feature>
<dbReference type="InterPro" id="IPR023299">
    <property type="entry name" value="ATPase_P-typ_cyto_dom_N"/>
</dbReference>
<feature type="transmembrane region" description="Helical" evidence="23">
    <location>
        <begin position="301"/>
        <end position="322"/>
    </location>
</feature>
<evidence type="ECO:0000256" key="12">
    <source>
        <dbReference type="ARBA" id="ARBA00022967"/>
    </source>
</evidence>
<evidence type="ECO:0000256" key="16">
    <source>
        <dbReference type="ARBA" id="ARBA00023136"/>
    </source>
</evidence>
<feature type="domain" description="Cation-transporting P-type ATPase N-terminal" evidence="24">
    <location>
        <begin position="25"/>
        <end position="99"/>
    </location>
</feature>
<feature type="compositionally biased region" description="Basic and acidic residues" evidence="22">
    <location>
        <begin position="439"/>
        <end position="448"/>
    </location>
</feature>
<dbReference type="FunFam" id="3.40.1110.10:FF:000039">
    <property type="entry name" value="Sodium P-type ATPase"/>
    <property type="match status" value="1"/>
</dbReference>
<evidence type="ECO:0000256" key="8">
    <source>
        <dbReference type="ARBA" id="ARBA00022741"/>
    </source>
</evidence>
<keyword evidence="11" id="KW-0630">Potassium</keyword>
<comment type="catalytic activity">
    <reaction evidence="21">
        <text>Na(+)(in) + ATP + H2O = Na(+)(out) + ADP + phosphate + H(+)</text>
        <dbReference type="Rhea" id="RHEA:14633"/>
        <dbReference type="ChEBI" id="CHEBI:15377"/>
        <dbReference type="ChEBI" id="CHEBI:15378"/>
        <dbReference type="ChEBI" id="CHEBI:29101"/>
        <dbReference type="ChEBI" id="CHEBI:30616"/>
        <dbReference type="ChEBI" id="CHEBI:43474"/>
        <dbReference type="ChEBI" id="CHEBI:456216"/>
        <dbReference type="EC" id="7.2.2.3"/>
    </reaction>
    <physiologicalReaction direction="left-to-right" evidence="21">
        <dbReference type="Rhea" id="RHEA:14634"/>
    </physiologicalReaction>
</comment>
<evidence type="ECO:0000256" key="9">
    <source>
        <dbReference type="ARBA" id="ARBA00022840"/>
    </source>
</evidence>
<keyword evidence="13 23" id="KW-1133">Transmembrane helix</keyword>
<protein>
    <recommendedName>
        <fullName evidence="19">P-type Na(+) transporter</fullName>
        <ecNumber evidence="19">7.2.2.3</ecNumber>
    </recommendedName>
</protein>
<evidence type="ECO:0000256" key="5">
    <source>
        <dbReference type="ARBA" id="ARBA00022538"/>
    </source>
</evidence>
<dbReference type="InterPro" id="IPR059000">
    <property type="entry name" value="ATPase_P-type_domA"/>
</dbReference>
<feature type="transmembrane region" description="Helical" evidence="23">
    <location>
        <begin position="79"/>
        <end position="97"/>
    </location>
</feature>
<dbReference type="InterPro" id="IPR044492">
    <property type="entry name" value="P_typ_ATPase_HD_dom"/>
</dbReference>
<gene>
    <name evidence="25" type="ORF">B0H64DRAFT_446735</name>
</gene>
<evidence type="ECO:0000256" key="2">
    <source>
        <dbReference type="ARBA" id="ARBA00004651"/>
    </source>
</evidence>
<dbReference type="InterPro" id="IPR006414">
    <property type="entry name" value="P-type_ATPase_IID"/>
</dbReference>
<dbReference type="NCBIfam" id="TIGR01523">
    <property type="entry name" value="ATPase-IID_K-Na"/>
    <property type="match status" value="1"/>
</dbReference>
<dbReference type="SUPFAM" id="SSF81660">
    <property type="entry name" value="Metal cation-transporting ATPase, ATP-binding domain N"/>
    <property type="match status" value="1"/>
</dbReference>
<dbReference type="SFLD" id="SFLDS00003">
    <property type="entry name" value="Haloacid_Dehalogenase"/>
    <property type="match status" value="1"/>
</dbReference>
<dbReference type="InterPro" id="IPR023298">
    <property type="entry name" value="ATPase_P-typ_TM_dom_sf"/>
</dbReference>
<dbReference type="NCBIfam" id="TIGR01494">
    <property type="entry name" value="ATPase_P-type"/>
    <property type="match status" value="3"/>
</dbReference>
<proteinExistence type="inferred from homology"/>
<dbReference type="EMBL" id="JAUEPN010000011">
    <property type="protein sequence ID" value="KAK3290924.1"/>
    <property type="molecule type" value="Genomic_DNA"/>
</dbReference>
<evidence type="ECO:0000256" key="13">
    <source>
        <dbReference type="ARBA" id="ARBA00022989"/>
    </source>
</evidence>
<dbReference type="Pfam" id="PF13246">
    <property type="entry name" value="Cation_ATPase"/>
    <property type="match status" value="1"/>
</dbReference>
<keyword evidence="14" id="KW-0915">Sodium</keyword>
<evidence type="ECO:0000256" key="20">
    <source>
        <dbReference type="ARBA" id="ARBA00048599"/>
    </source>
</evidence>